<keyword evidence="6" id="KW-0539">Nucleus</keyword>
<feature type="region of interest" description="Disordered" evidence="10">
    <location>
        <begin position="30"/>
        <end position="53"/>
    </location>
</feature>
<comment type="function">
    <text evidence="7">Component of the EKC/KEOPS complex that is required for the formation of a threonylcarbamoyl group on adenosine at position 37 (t(6)A37) in tRNAs that read codons beginning with adenine. The complex is probably involved in the transfer of the threonylcarbamoyl moiety of threonylcarbamoyl-AMP (TC-AMP) to the N6 group of A37. LAGE3 functions as a dimerization module for the complex.</text>
</comment>
<proteinExistence type="inferred from homology"/>
<accession>A0A8M1GHX4</accession>
<sequence length="142" mass="15224">MPAAAAAAAAGRKVRTMTARVAAAAACAARRPRPVSRPQHVPGPGRDAAEAAGRPESRIHVFALCVPFPSRLEAEIACGSLAPDAEPHRGAVEKQLTVSGSVLDIRWRAEDPRLLRISIISFLDQLSLVMRTMWRFGPPVSR</sequence>
<dbReference type="Gene3D" id="3.30.310.50">
    <property type="entry name" value="Alpha-D-phosphohexomutase, C-terminal domain"/>
    <property type="match status" value="1"/>
</dbReference>
<dbReference type="Proteomes" id="UP000261680">
    <property type="component" value="Chromosome X"/>
</dbReference>
<dbReference type="InterPro" id="IPR015419">
    <property type="entry name" value="CTAG/Pcc1"/>
</dbReference>
<dbReference type="GO" id="GO:0008033">
    <property type="term" value="P:tRNA processing"/>
    <property type="evidence" value="ECO:0007669"/>
    <property type="project" value="UniProtKB-KW"/>
</dbReference>
<dbReference type="GO" id="GO:0005634">
    <property type="term" value="C:nucleus"/>
    <property type="evidence" value="ECO:0007669"/>
    <property type="project" value="UniProtKB-SubCell"/>
</dbReference>
<dbReference type="RefSeq" id="XP_040495273.1">
    <property type="nucleotide sequence ID" value="XM_040639339.1"/>
</dbReference>
<dbReference type="KEGG" id="umr:121104786"/>
<keyword evidence="5" id="KW-0819">tRNA processing</keyword>
<evidence type="ECO:0000313" key="11">
    <source>
        <dbReference type="Proteomes" id="UP000261680"/>
    </source>
</evidence>
<evidence type="ECO:0000256" key="7">
    <source>
        <dbReference type="ARBA" id="ARBA00053047"/>
    </source>
</evidence>
<reference evidence="12" key="2">
    <citation type="submission" date="2025-08" db="UniProtKB">
        <authorList>
            <consortium name="RefSeq"/>
        </authorList>
    </citation>
    <scope>IDENTIFICATION</scope>
    <source>
        <tissue evidence="12">Whole blood</tissue>
    </source>
</reference>
<dbReference type="PANTHER" id="PTHR31283:SF19">
    <property type="entry name" value="EKC_KEOPS COMPLEX SUBUNIT LAGE3"/>
    <property type="match status" value="1"/>
</dbReference>
<evidence type="ECO:0000256" key="4">
    <source>
        <dbReference type="ARBA" id="ARBA00022490"/>
    </source>
</evidence>
<comment type="similarity">
    <text evidence="3">Belongs to the CTAG/PCC1 family.</text>
</comment>
<dbReference type="Pfam" id="PF09341">
    <property type="entry name" value="Pcc1"/>
    <property type="match status" value="1"/>
</dbReference>
<evidence type="ECO:0000256" key="6">
    <source>
        <dbReference type="ARBA" id="ARBA00023242"/>
    </source>
</evidence>
<dbReference type="CTD" id="8270"/>
<keyword evidence="11" id="KW-1185">Reference proteome</keyword>
<dbReference type="PANTHER" id="PTHR31283">
    <property type="entry name" value="EKC/KEOPS COMPLEX SUBUNIT PCC1 FAMILY MEMBER"/>
    <property type="match status" value="1"/>
</dbReference>
<dbReference type="GeneID" id="121104786"/>
<comment type="subunit">
    <text evidence="8">Component of the EKC/KEOPS complex composed of at least GON7, TP53RK, TPRKB, OSGEP and LAGE3; the whole complex dimerizes.</text>
</comment>
<evidence type="ECO:0000256" key="8">
    <source>
        <dbReference type="ARBA" id="ARBA00062157"/>
    </source>
</evidence>
<dbReference type="AlphaFoldDB" id="A0A8M1GHX4"/>
<evidence type="ECO:0000256" key="10">
    <source>
        <dbReference type="SAM" id="MobiDB-lite"/>
    </source>
</evidence>
<dbReference type="GO" id="GO:0070525">
    <property type="term" value="P:tRNA threonylcarbamoyladenosine metabolic process"/>
    <property type="evidence" value="ECO:0007669"/>
    <property type="project" value="TreeGrafter"/>
</dbReference>
<evidence type="ECO:0000256" key="9">
    <source>
        <dbReference type="ARBA" id="ARBA00076355"/>
    </source>
</evidence>
<dbReference type="GO" id="GO:0000408">
    <property type="term" value="C:EKC/KEOPS complex"/>
    <property type="evidence" value="ECO:0007669"/>
    <property type="project" value="TreeGrafter"/>
</dbReference>
<keyword evidence="4" id="KW-0963">Cytoplasm</keyword>
<evidence type="ECO:0000256" key="2">
    <source>
        <dbReference type="ARBA" id="ARBA00004496"/>
    </source>
</evidence>
<reference evidence="11" key="1">
    <citation type="submission" date="2024-06" db="UniProtKB">
        <authorList>
            <consortium name="RefSeq"/>
        </authorList>
    </citation>
    <scope>NUCLEOTIDE SEQUENCE [LARGE SCALE GENOMIC DNA]</scope>
</reference>
<evidence type="ECO:0000256" key="1">
    <source>
        <dbReference type="ARBA" id="ARBA00004123"/>
    </source>
</evidence>
<comment type="subcellular location">
    <subcellularLocation>
        <location evidence="2">Cytoplasm</location>
    </subcellularLocation>
    <subcellularLocation>
        <location evidence="1">Nucleus</location>
    </subcellularLocation>
</comment>
<evidence type="ECO:0000256" key="5">
    <source>
        <dbReference type="ARBA" id="ARBA00022694"/>
    </source>
</evidence>
<name>A0A8M1GHX4_URSMA</name>
<evidence type="ECO:0000313" key="12">
    <source>
        <dbReference type="RefSeq" id="XP_040495273.1"/>
    </source>
</evidence>
<protein>
    <recommendedName>
        <fullName evidence="9">L antigen family member 3</fullName>
    </recommendedName>
</protein>
<dbReference type="OrthoDB" id="10025739at2759"/>
<organism evidence="11 12">
    <name type="scientific">Ursus maritimus</name>
    <name type="common">Polar bear</name>
    <name type="synonym">Thalarctos maritimus</name>
    <dbReference type="NCBI Taxonomy" id="29073"/>
    <lineage>
        <taxon>Eukaryota</taxon>
        <taxon>Metazoa</taxon>
        <taxon>Chordata</taxon>
        <taxon>Craniata</taxon>
        <taxon>Vertebrata</taxon>
        <taxon>Euteleostomi</taxon>
        <taxon>Mammalia</taxon>
        <taxon>Eutheria</taxon>
        <taxon>Laurasiatheria</taxon>
        <taxon>Carnivora</taxon>
        <taxon>Caniformia</taxon>
        <taxon>Ursidae</taxon>
        <taxon>Ursus</taxon>
    </lineage>
</organism>
<evidence type="ECO:0000256" key="3">
    <source>
        <dbReference type="ARBA" id="ARBA00007073"/>
    </source>
</evidence>
<dbReference type="FunFam" id="3.30.310.50:FF:000005">
    <property type="entry name" value="L antigen family member 3"/>
    <property type="match status" value="1"/>
</dbReference>
<gene>
    <name evidence="12" type="primary">LAGE3</name>
</gene>
<dbReference type="GO" id="GO:0005737">
    <property type="term" value="C:cytoplasm"/>
    <property type="evidence" value="ECO:0007669"/>
    <property type="project" value="UniProtKB-SubCell"/>
</dbReference>